<dbReference type="OrthoDB" id="262547at2759"/>
<name>A0A1Y2BIT8_9TREE</name>
<evidence type="ECO:0000313" key="3">
    <source>
        <dbReference type="Proteomes" id="UP000193986"/>
    </source>
</evidence>
<proteinExistence type="predicted"/>
<evidence type="ECO:0000313" key="2">
    <source>
        <dbReference type="EMBL" id="ORY34702.1"/>
    </source>
</evidence>
<reference evidence="2 3" key="1">
    <citation type="submission" date="2016-07" db="EMBL/GenBank/DDBJ databases">
        <title>Pervasive Adenine N6-methylation of Active Genes in Fungi.</title>
        <authorList>
            <consortium name="DOE Joint Genome Institute"/>
            <person name="Mondo S.J."/>
            <person name="Dannebaum R.O."/>
            <person name="Kuo R.C."/>
            <person name="Labutti K."/>
            <person name="Haridas S."/>
            <person name="Kuo A."/>
            <person name="Salamov A."/>
            <person name="Ahrendt S.R."/>
            <person name="Lipzen A."/>
            <person name="Sullivan W."/>
            <person name="Andreopoulos W.B."/>
            <person name="Clum A."/>
            <person name="Lindquist E."/>
            <person name="Daum C."/>
            <person name="Ramamoorthy G.K."/>
            <person name="Gryganskyi A."/>
            <person name="Culley D."/>
            <person name="Magnuson J.K."/>
            <person name="James T.Y."/>
            <person name="O'Malley M.A."/>
            <person name="Stajich J.E."/>
            <person name="Spatafora J.W."/>
            <person name="Visel A."/>
            <person name="Grigoriev I.V."/>
        </authorList>
    </citation>
    <scope>NUCLEOTIDE SEQUENCE [LARGE SCALE GENOMIC DNA]</scope>
    <source>
        <strain evidence="2 3">68-887.2</strain>
    </source>
</reference>
<gene>
    <name evidence="2" type="ORF">BCR39DRAFT_514051</name>
</gene>
<evidence type="ECO:0000256" key="1">
    <source>
        <dbReference type="SAM" id="MobiDB-lite"/>
    </source>
</evidence>
<protein>
    <submittedName>
        <fullName evidence="2">Cryptococcal mannosyltransferase 1-domain-containing protein</fullName>
    </submittedName>
</protein>
<keyword evidence="2" id="KW-0808">Transferase</keyword>
<dbReference type="AlphaFoldDB" id="A0A1Y2BIT8"/>
<keyword evidence="3" id="KW-1185">Reference proteome</keyword>
<dbReference type="Proteomes" id="UP000193986">
    <property type="component" value="Unassembled WGS sequence"/>
</dbReference>
<sequence>MSRRYSIPRHASPVLTPTSPGPSRPHQRMTFSRFLHSIRNTPPHYPLFIFLTLLLAASLVSRPDPTSRSFQFPSLLPSSYPPPIRPSDPQLANILDTTYQSFLDHCPRGIRYEPVHLVPTLSIAQERRYAHLRDIASRKGVYMIVATLRQIAAQLPDLLNTIVVLVDYLGADSLAFSILEGPSDDCTPDVLESTLRPLLISLGIPSSRVHLSTREGKIDFNNGNRIEILAGLRNRAMEPIWKGGEKVAAVVAINDVYLKASDVLELLHWHFNSGAAITTGMDWWKKRPEYYYDVWVGRSMSGDLFYPIDQTWWTPSDNLFETHQPSRDAYSQLRPFQVYASWNGMAILAPEPFLPPHNVRFRRGVEEIGECAASECGLLAQDYWKVGYGRVLVVPSVQLGYERDVALDIIEDLDKQLLDLGWKDGVPPKSLDKPITFDQKPPEKIRCHPWPEENGLGKNVWGTKVWVGPLDGLEDLRDAWR</sequence>
<accession>A0A1Y2BIT8</accession>
<dbReference type="GO" id="GO:0016757">
    <property type="term" value="F:glycosyltransferase activity"/>
    <property type="evidence" value="ECO:0007669"/>
    <property type="project" value="UniProtKB-KW"/>
</dbReference>
<dbReference type="EMBL" id="MCFC01000002">
    <property type="protein sequence ID" value="ORY34702.1"/>
    <property type="molecule type" value="Genomic_DNA"/>
</dbReference>
<dbReference type="InParanoid" id="A0A1Y2BIT8"/>
<dbReference type="PANTHER" id="PTHR34144">
    <property type="entry name" value="CHROMOSOME 8, WHOLE GENOME SHOTGUN SEQUENCE"/>
    <property type="match status" value="1"/>
</dbReference>
<comment type="caution">
    <text evidence="2">The sequence shown here is derived from an EMBL/GenBank/DDBJ whole genome shotgun (WGS) entry which is preliminary data.</text>
</comment>
<dbReference type="PANTHER" id="PTHR34144:SF5">
    <property type="entry name" value="ALPHA-1,3-MANNOSYLTRANSFERASE CMT1"/>
    <property type="match status" value="1"/>
</dbReference>
<dbReference type="Pfam" id="PF11735">
    <property type="entry name" value="CAP59_mtransfer"/>
    <property type="match status" value="1"/>
</dbReference>
<feature type="region of interest" description="Disordered" evidence="1">
    <location>
        <begin position="1"/>
        <end position="27"/>
    </location>
</feature>
<keyword evidence="2" id="KW-0328">Glycosyltransferase</keyword>
<dbReference type="InterPro" id="IPR021047">
    <property type="entry name" value="Mannosyltransferase_CMT1"/>
</dbReference>
<organism evidence="2 3">
    <name type="scientific">Naematelia encephala</name>
    <dbReference type="NCBI Taxonomy" id="71784"/>
    <lineage>
        <taxon>Eukaryota</taxon>
        <taxon>Fungi</taxon>
        <taxon>Dikarya</taxon>
        <taxon>Basidiomycota</taxon>
        <taxon>Agaricomycotina</taxon>
        <taxon>Tremellomycetes</taxon>
        <taxon>Tremellales</taxon>
        <taxon>Naemateliaceae</taxon>
        <taxon>Naematelia</taxon>
    </lineage>
</organism>